<sequence length="124" mass="14417">MIQRIVWRPRYRVCCKVRSGTGSLQDQKFWYPSKASFLYWRLLRKTSPFGSLPSQMVYSGQVAPVGYNGATAGVYCRSGLEIRNHLYFECAFTKSIWKEAMRCYLISRPELDGRKLLGFSHFDV</sequence>
<dbReference type="EMBL" id="OIVN01006215">
    <property type="protein sequence ID" value="SPD27984.1"/>
    <property type="molecule type" value="Genomic_DNA"/>
</dbReference>
<reference evidence="1" key="1">
    <citation type="submission" date="2018-02" db="EMBL/GenBank/DDBJ databases">
        <authorList>
            <person name="Cohen D.B."/>
            <person name="Kent A.D."/>
        </authorList>
    </citation>
    <scope>NUCLEOTIDE SEQUENCE</scope>
</reference>
<evidence type="ECO:0008006" key="2">
    <source>
        <dbReference type="Google" id="ProtNLM"/>
    </source>
</evidence>
<dbReference type="AlphaFoldDB" id="A0A2N9IUM1"/>
<evidence type="ECO:0000313" key="1">
    <source>
        <dbReference type="EMBL" id="SPD27984.1"/>
    </source>
</evidence>
<protein>
    <recommendedName>
        <fullName evidence="2">Reverse transcriptase zinc-binding domain-containing protein</fullName>
    </recommendedName>
</protein>
<gene>
    <name evidence="1" type="ORF">FSB_LOCUS55866</name>
</gene>
<proteinExistence type="predicted"/>
<organism evidence="1">
    <name type="scientific">Fagus sylvatica</name>
    <name type="common">Beechnut</name>
    <dbReference type="NCBI Taxonomy" id="28930"/>
    <lineage>
        <taxon>Eukaryota</taxon>
        <taxon>Viridiplantae</taxon>
        <taxon>Streptophyta</taxon>
        <taxon>Embryophyta</taxon>
        <taxon>Tracheophyta</taxon>
        <taxon>Spermatophyta</taxon>
        <taxon>Magnoliopsida</taxon>
        <taxon>eudicotyledons</taxon>
        <taxon>Gunneridae</taxon>
        <taxon>Pentapetalae</taxon>
        <taxon>rosids</taxon>
        <taxon>fabids</taxon>
        <taxon>Fagales</taxon>
        <taxon>Fagaceae</taxon>
        <taxon>Fagus</taxon>
    </lineage>
</organism>
<name>A0A2N9IUM1_FAGSY</name>
<accession>A0A2N9IUM1</accession>